<feature type="region of interest" description="Disordered" evidence="1">
    <location>
        <begin position="1"/>
        <end position="34"/>
    </location>
</feature>
<dbReference type="EMBL" id="GBRH01166952">
    <property type="protein sequence ID" value="JAE30944.1"/>
    <property type="molecule type" value="Transcribed_RNA"/>
</dbReference>
<protein>
    <submittedName>
        <fullName evidence="2">Uncharacterized protein</fullName>
    </submittedName>
</protein>
<dbReference type="AlphaFoldDB" id="A0A0A9H572"/>
<reference evidence="2" key="2">
    <citation type="journal article" date="2015" name="Data Brief">
        <title>Shoot transcriptome of the giant reed, Arundo donax.</title>
        <authorList>
            <person name="Barrero R.A."/>
            <person name="Guerrero F.D."/>
            <person name="Moolhuijzen P."/>
            <person name="Goolsby J.A."/>
            <person name="Tidwell J."/>
            <person name="Bellgard S.E."/>
            <person name="Bellgard M.I."/>
        </authorList>
    </citation>
    <scope>NUCLEOTIDE SEQUENCE</scope>
    <source>
        <tissue evidence="2">Shoot tissue taken approximately 20 cm above the soil surface</tissue>
    </source>
</reference>
<name>A0A0A9H572_ARUDO</name>
<evidence type="ECO:0000256" key="1">
    <source>
        <dbReference type="SAM" id="MobiDB-lite"/>
    </source>
</evidence>
<proteinExistence type="predicted"/>
<reference evidence="2" key="1">
    <citation type="submission" date="2014-09" db="EMBL/GenBank/DDBJ databases">
        <authorList>
            <person name="Magalhaes I.L.F."/>
            <person name="Oliveira U."/>
            <person name="Santos F.R."/>
            <person name="Vidigal T.H.D.A."/>
            <person name="Brescovit A.D."/>
            <person name="Santos A.J."/>
        </authorList>
    </citation>
    <scope>NUCLEOTIDE SEQUENCE</scope>
    <source>
        <tissue evidence="2">Shoot tissue taken approximately 20 cm above the soil surface</tissue>
    </source>
</reference>
<sequence>MLKMKPIGTNTKRRQEKGTTTTTKPFNLKQVRVG</sequence>
<accession>A0A0A9H572</accession>
<evidence type="ECO:0000313" key="2">
    <source>
        <dbReference type="EMBL" id="JAE30944.1"/>
    </source>
</evidence>
<organism evidence="2">
    <name type="scientific">Arundo donax</name>
    <name type="common">Giant reed</name>
    <name type="synonym">Donax arundinaceus</name>
    <dbReference type="NCBI Taxonomy" id="35708"/>
    <lineage>
        <taxon>Eukaryota</taxon>
        <taxon>Viridiplantae</taxon>
        <taxon>Streptophyta</taxon>
        <taxon>Embryophyta</taxon>
        <taxon>Tracheophyta</taxon>
        <taxon>Spermatophyta</taxon>
        <taxon>Magnoliopsida</taxon>
        <taxon>Liliopsida</taxon>
        <taxon>Poales</taxon>
        <taxon>Poaceae</taxon>
        <taxon>PACMAD clade</taxon>
        <taxon>Arundinoideae</taxon>
        <taxon>Arundineae</taxon>
        <taxon>Arundo</taxon>
    </lineage>
</organism>